<dbReference type="EMBL" id="LAZR01034483">
    <property type="protein sequence ID" value="KKL45178.1"/>
    <property type="molecule type" value="Genomic_DNA"/>
</dbReference>
<sequence length="81" mass="9271">MDKMARRPPQCGIPHQVRGGGAASPLNHSAGPKSGGEETKMLYRIWESISWHLGLWNAAYRTRKLREEFPGLYNHIYEESF</sequence>
<comment type="caution">
    <text evidence="2">The sequence shown here is derived from an EMBL/GenBank/DDBJ whole genome shotgun (WGS) entry which is preliminary data.</text>
</comment>
<gene>
    <name evidence="2" type="ORF">LCGC14_2358300</name>
</gene>
<organism evidence="2">
    <name type="scientific">marine sediment metagenome</name>
    <dbReference type="NCBI Taxonomy" id="412755"/>
    <lineage>
        <taxon>unclassified sequences</taxon>
        <taxon>metagenomes</taxon>
        <taxon>ecological metagenomes</taxon>
    </lineage>
</organism>
<reference evidence="2" key="1">
    <citation type="journal article" date="2015" name="Nature">
        <title>Complex archaea that bridge the gap between prokaryotes and eukaryotes.</title>
        <authorList>
            <person name="Spang A."/>
            <person name="Saw J.H."/>
            <person name="Jorgensen S.L."/>
            <person name="Zaremba-Niedzwiedzka K."/>
            <person name="Martijn J."/>
            <person name="Lind A.E."/>
            <person name="van Eijk R."/>
            <person name="Schleper C."/>
            <person name="Guy L."/>
            <person name="Ettema T.J."/>
        </authorList>
    </citation>
    <scope>NUCLEOTIDE SEQUENCE</scope>
</reference>
<evidence type="ECO:0000256" key="1">
    <source>
        <dbReference type="SAM" id="MobiDB-lite"/>
    </source>
</evidence>
<dbReference type="AlphaFoldDB" id="A0A0F9C768"/>
<accession>A0A0F9C768</accession>
<evidence type="ECO:0000313" key="2">
    <source>
        <dbReference type="EMBL" id="KKL45178.1"/>
    </source>
</evidence>
<proteinExistence type="predicted"/>
<name>A0A0F9C768_9ZZZZ</name>
<protein>
    <submittedName>
        <fullName evidence="2">Uncharacterized protein</fullName>
    </submittedName>
</protein>
<feature type="region of interest" description="Disordered" evidence="1">
    <location>
        <begin position="1"/>
        <end position="35"/>
    </location>
</feature>